<dbReference type="Proteomes" id="UP000287651">
    <property type="component" value="Unassembled WGS sequence"/>
</dbReference>
<dbReference type="EMBL" id="AMZH03010568">
    <property type="protein sequence ID" value="RRT54513.1"/>
    <property type="molecule type" value="Genomic_DNA"/>
</dbReference>
<dbReference type="Gene3D" id="1.20.5.170">
    <property type="match status" value="1"/>
</dbReference>
<protein>
    <submittedName>
        <fullName evidence="3">Uncharacterized protein</fullName>
    </submittedName>
</protein>
<proteinExistence type="predicted"/>
<evidence type="ECO:0000313" key="3">
    <source>
        <dbReference type="EMBL" id="RRT54513.1"/>
    </source>
</evidence>
<evidence type="ECO:0000313" key="4">
    <source>
        <dbReference type="Proteomes" id="UP000287651"/>
    </source>
</evidence>
<feature type="coiled-coil region" evidence="1">
    <location>
        <begin position="208"/>
        <end position="265"/>
    </location>
</feature>
<reference evidence="3 4" key="1">
    <citation type="journal article" date="2014" name="Agronomy (Basel)">
        <title>A Draft Genome Sequence for Ensete ventricosum, the Drought-Tolerant Tree Against Hunger.</title>
        <authorList>
            <person name="Harrison J."/>
            <person name="Moore K.A."/>
            <person name="Paszkiewicz K."/>
            <person name="Jones T."/>
            <person name="Grant M."/>
            <person name="Ambacheew D."/>
            <person name="Muzemil S."/>
            <person name="Studholme D.J."/>
        </authorList>
    </citation>
    <scope>NUCLEOTIDE SEQUENCE [LARGE SCALE GENOMIC DNA]</scope>
</reference>
<gene>
    <name evidence="3" type="ORF">B296_00049137</name>
</gene>
<feature type="region of interest" description="Disordered" evidence="2">
    <location>
        <begin position="1"/>
        <end position="34"/>
    </location>
</feature>
<evidence type="ECO:0000256" key="2">
    <source>
        <dbReference type="SAM" id="MobiDB-lite"/>
    </source>
</evidence>
<accession>A0A426YRZ0</accession>
<keyword evidence="1" id="KW-0175">Coiled coil</keyword>
<organism evidence="3 4">
    <name type="scientific">Ensete ventricosum</name>
    <name type="common">Abyssinian banana</name>
    <name type="synonym">Musa ensete</name>
    <dbReference type="NCBI Taxonomy" id="4639"/>
    <lineage>
        <taxon>Eukaryota</taxon>
        <taxon>Viridiplantae</taxon>
        <taxon>Streptophyta</taxon>
        <taxon>Embryophyta</taxon>
        <taxon>Tracheophyta</taxon>
        <taxon>Spermatophyta</taxon>
        <taxon>Magnoliopsida</taxon>
        <taxon>Liliopsida</taxon>
        <taxon>Zingiberales</taxon>
        <taxon>Musaceae</taxon>
        <taxon>Ensete</taxon>
    </lineage>
</organism>
<dbReference type="AlphaFoldDB" id="A0A426YRZ0"/>
<feature type="compositionally biased region" description="Polar residues" evidence="2">
    <location>
        <begin position="10"/>
        <end position="26"/>
    </location>
</feature>
<sequence length="398" mass="45230">MNTTKEHTCAETNDQALQHVPSSMASNLPKEESGFWEEKAGVASQVQEIGGSTQEPVQIGAVAKSEENISIVIPEQEVGRGDQNVPIKGDNYSDKGKAIPVDSGKASAGQVKKSALNTTPSPKVGVTRNYHGPIFDFPSFIRKHDSLGSTAHSNHMTVSYDVKNMLLEEGKVILSKKRTENLKKISGLLAVNLERRRIKPDLVIRLQIEEKKLKLLDLQARLRDEVDQQQQEIMTMSDRPYRKFIRQCERQRVELLRQVQQMHKASREKQLKSIFLWRKKLLETHWTIRDARTTRNRGVAKYHEKMLREFSKKKDDGRNRRMEALKNNDVDRYREMLLEQQNNVPGEASQRYEVLSSFLSQTEEYLHKLGGKIAAAKSHQEVQEAANAAAAAARAQVL</sequence>
<evidence type="ECO:0000256" key="1">
    <source>
        <dbReference type="SAM" id="Coils"/>
    </source>
</evidence>
<name>A0A426YRZ0_ENSVE</name>
<comment type="caution">
    <text evidence="3">The sequence shown here is derived from an EMBL/GenBank/DDBJ whole genome shotgun (WGS) entry which is preliminary data.</text>
</comment>